<sequence>MTLIETLAGVGAGSPLAEALAQRAQIMELSQASHDAVLLPREPGGLSHAERAALATRMASVNRDDALAAHYRALLADAGETPVLAAIAAGEDASRAGADARLAALVRHIDILTARTREATKGDVAALVAAGITEPDVVRLAELAAFVNYQARVIAGLRLLGASR</sequence>
<accession>A0A927I065</accession>
<dbReference type="EMBL" id="JACXWY010000005">
    <property type="protein sequence ID" value="MBD3846027.1"/>
    <property type="molecule type" value="Genomic_DNA"/>
</dbReference>
<dbReference type="InterPro" id="IPR023982">
    <property type="entry name" value="CHP04029_CMD-like"/>
</dbReference>
<dbReference type="InterPro" id="IPR029032">
    <property type="entry name" value="AhpD-like"/>
</dbReference>
<comment type="caution">
    <text evidence="1">The sequence shown here is derived from an EMBL/GenBank/DDBJ whole genome shotgun (WGS) entry which is preliminary data.</text>
</comment>
<dbReference type="AlphaFoldDB" id="A0A927I065"/>
<organism evidence="1 2">
    <name type="scientific">Bosea spartocytisi</name>
    <dbReference type="NCBI Taxonomy" id="2773451"/>
    <lineage>
        <taxon>Bacteria</taxon>
        <taxon>Pseudomonadati</taxon>
        <taxon>Pseudomonadota</taxon>
        <taxon>Alphaproteobacteria</taxon>
        <taxon>Hyphomicrobiales</taxon>
        <taxon>Boseaceae</taxon>
        <taxon>Bosea</taxon>
    </lineage>
</organism>
<dbReference type="SUPFAM" id="SSF69118">
    <property type="entry name" value="AhpD-like"/>
    <property type="match status" value="1"/>
</dbReference>
<name>A0A927I065_9HYPH</name>
<keyword evidence="2" id="KW-1185">Reference proteome</keyword>
<evidence type="ECO:0000313" key="1">
    <source>
        <dbReference type="EMBL" id="MBD3846027.1"/>
    </source>
</evidence>
<reference evidence="1" key="1">
    <citation type="submission" date="2020-09" db="EMBL/GenBank/DDBJ databases">
        <title>Bosea spartocytisi sp. nov. a root nodule endophyte of Spartocytisus supranubius in the high mountain ecosystem fo the Teide National Park (Canary Islands, Spain).</title>
        <authorList>
            <person name="Pulido-Suarez L."/>
            <person name="Peix A."/>
            <person name="Igual J.M."/>
            <person name="Socas-Perez N."/>
            <person name="Velazquez E."/>
            <person name="Flores-Felix J.D."/>
            <person name="Leon-Barrios M."/>
        </authorList>
    </citation>
    <scope>NUCLEOTIDE SEQUENCE</scope>
    <source>
        <strain evidence="1">SSUT16</strain>
    </source>
</reference>
<dbReference type="RefSeq" id="WP_113251906.1">
    <property type="nucleotide sequence ID" value="NZ_JACXWY010000005.1"/>
</dbReference>
<protein>
    <submittedName>
        <fullName evidence="1">CMD domain protein</fullName>
    </submittedName>
</protein>
<gene>
    <name evidence="1" type="ORF">IED13_09990</name>
</gene>
<proteinExistence type="predicted"/>
<dbReference type="NCBIfam" id="TIGR04029">
    <property type="entry name" value="CMD_Avi_7170"/>
    <property type="match status" value="1"/>
</dbReference>
<dbReference type="Proteomes" id="UP000619295">
    <property type="component" value="Unassembled WGS sequence"/>
</dbReference>
<evidence type="ECO:0000313" key="2">
    <source>
        <dbReference type="Proteomes" id="UP000619295"/>
    </source>
</evidence>
<dbReference type="Gene3D" id="1.20.1290.10">
    <property type="entry name" value="AhpD-like"/>
    <property type="match status" value="1"/>
</dbReference>